<evidence type="ECO:0000259" key="5">
    <source>
        <dbReference type="PROSITE" id="PS51668"/>
    </source>
</evidence>
<reference evidence="6 7" key="1">
    <citation type="journal article" date="2014" name="Mol. Plant">
        <title>Chromosome Scale Genome Assembly and Transcriptome Profiling of Nannochloropsis gaditana in Nitrogen Depletion.</title>
        <authorList>
            <person name="Corteggiani Carpinelli E."/>
            <person name="Telatin A."/>
            <person name="Vitulo N."/>
            <person name="Forcato C."/>
            <person name="D'Angelo M."/>
            <person name="Schiavon R."/>
            <person name="Vezzi A."/>
            <person name="Giacometti G.M."/>
            <person name="Morosinotto T."/>
            <person name="Valle G."/>
        </authorList>
    </citation>
    <scope>NUCLEOTIDE SEQUENCE [LARGE SCALE GENOMIC DNA]</scope>
    <source>
        <strain evidence="6 7">B-31</strain>
    </source>
</reference>
<dbReference type="Proteomes" id="UP000019335">
    <property type="component" value="Unassembled WGS sequence"/>
</dbReference>
<dbReference type="Gene3D" id="2.40.30.70">
    <property type="entry name" value="YaeB-like"/>
    <property type="match status" value="1"/>
</dbReference>
<feature type="coiled-coil region" evidence="3">
    <location>
        <begin position="25"/>
        <end position="52"/>
    </location>
</feature>
<gene>
    <name evidence="6" type="ORF">Naga_100023g14</name>
</gene>
<sequence length="359" mass="40048">MPSISKATYLWILTIAIACCSAIKCLAVQHDLKEAREKLRREEELRNMERAGRTKAERRLRCELKALIRGQTNGGVCLKPIARISSPFKGRCGTPRQGLLAPNARGQIKLQSGICKTSLDQLNAFTHMWVIFLFDQNTNWTDALCSESESFTYTAKIAPPRLFGKRVGVFSTRSPHRPNPIGLSVVAIQAVDEKAGVIHISGVDLTDGTPILDIKPYIPYDVVLEHKVPAWVVCEDLPAWQLQVMPEAEAVLRELATERGSPFYSTYEELRALLRDVLLQDVRSIHKGRGTVVEDKSSLKGGANFSEPFTCNIDDIAVEFVALQNAIQIIRCSEEYRNALDPGPEDNKLVIENKRKSHG</sequence>
<comment type="similarity">
    <text evidence="2">Belongs to the tRNA methyltransferase O family.</text>
</comment>
<dbReference type="CDD" id="cd09281">
    <property type="entry name" value="UPF0066"/>
    <property type="match status" value="1"/>
</dbReference>
<evidence type="ECO:0000313" key="6">
    <source>
        <dbReference type="EMBL" id="EWM22667.1"/>
    </source>
</evidence>
<evidence type="ECO:0000256" key="4">
    <source>
        <dbReference type="SAM" id="SignalP"/>
    </source>
</evidence>
<dbReference type="PROSITE" id="PS01318">
    <property type="entry name" value="TSAA_1"/>
    <property type="match status" value="1"/>
</dbReference>
<dbReference type="Pfam" id="PF01980">
    <property type="entry name" value="TrmO_N"/>
    <property type="match status" value="1"/>
</dbReference>
<comment type="caution">
    <text evidence="6">The sequence shown here is derived from an EMBL/GenBank/DDBJ whole genome shotgun (WGS) entry which is preliminary data.</text>
</comment>
<evidence type="ECO:0000256" key="2">
    <source>
        <dbReference type="ARBA" id="ARBA00033753"/>
    </source>
</evidence>
<feature type="domain" description="TsaA-like" evidence="5">
    <location>
        <begin position="78"/>
        <end position="226"/>
    </location>
</feature>
<dbReference type="PANTHER" id="PTHR12818:SF0">
    <property type="entry name" value="TRNA (ADENINE(37)-N6)-METHYLTRANSFERASE"/>
    <property type="match status" value="1"/>
</dbReference>
<dbReference type="InterPro" id="IPR023370">
    <property type="entry name" value="TrmO-like_N"/>
</dbReference>
<proteinExistence type="inferred from homology"/>
<keyword evidence="1" id="KW-0949">S-adenosyl-L-methionine</keyword>
<keyword evidence="4" id="KW-0732">Signal</keyword>
<organism evidence="6 7">
    <name type="scientific">Nannochloropsis gaditana</name>
    <dbReference type="NCBI Taxonomy" id="72520"/>
    <lineage>
        <taxon>Eukaryota</taxon>
        <taxon>Sar</taxon>
        <taxon>Stramenopiles</taxon>
        <taxon>Ochrophyta</taxon>
        <taxon>Eustigmatophyceae</taxon>
        <taxon>Eustigmatales</taxon>
        <taxon>Monodopsidaceae</taxon>
        <taxon>Nannochloropsis</taxon>
    </lineage>
</organism>
<dbReference type="InterPro" id="IPR036414">
    <property type="entry name" value="YaeB_N_sf"/>
</dbReference>
<feature type="chain" id="PRO_5004903920" evidence="4">
    <location>
        <begin position="23"/>
        <end position="359"/>
    </location>
</feature>
<dbReference type="PANTHER" id="PTHR12818">
    <property type="entry name" value="TRNA (ADENINE(37)-N6)-METHYLTRANSFERASE"/>
    <property type="match status" value="1"/>
</dbReference>
<dbReference type="InterPro" id="IPR023368">
    <property type="entry name" value="UPF0066_cons_site"/>
</dbReference>
<dbReference type="PROSITE" id="PS51668">
    <property type="entry name" value="TSAA_2"/>
    <property type="match status" value="1"/>
</dbReference>
<keyword evidence="3" id="KW-0175">Coiled coil</keyword>
<evidence type="ECO:0000256" key="3">
    <source>
        <dbReference type="SAM" id="Coils"/>
    </source>
</evidence>
<dbReference type="SUPFAM" id="SSF118196">
    <property type="entry name" value="YaeB-like"/>
    <property type="match status" value="1"/>
</dbReference>
<dbReference type="EMBL" id="AZIL01002132">
    <property type="protein sequence ID" value="EWM22667.1"/>
    <property type="molecule type" value="Genomic_DNA"/>
</dbReference>
<accession>W7T8D7</accession>
<dbReference type="NCBIfam" id="TIGR00104">
    <property type="entry name" value="tRNA_TsaA"/>
    <property type="match status" value="1"/>
</dbReference>
<evidence type="ECO:0000313" key="7">
    <source>
        <dbReference type="Proteomes" id="UP000019335"/>
    </source>
</evidence>
<evidence type="ECO:0000256" key="1">
    <source>
        <dbReference type="ARBA" id="ARBA00022691"/>
    </source>
</evidence>
<protein>
    <submittedName>
        <fullName evidence="6">Uncharacterized domain protein UPF0066, YaeB-like domain protein</fullName>
    </submittedName>
</protein>
<dbReference type="InterPro" id="IPR040372">
    <property type="entry name" value="YaeB-like"/>
</dbReference>
<dbReference type="InterPro" id="IPR036413">
    <property type="entry name" value="YaeB-like_sf"/>
</dbReference>
<dbReference type="PROSITE" id="PS51257">
    <property type="entry name" value="PROKAR_LIPOPROTEIN"/>
    <property type="match status" value="1"/>
</dbReference>
<dbReference type="OrthoDB" id="4882at2759"/>
<dbReference type="AlphaFoldDB" id="W7T8D7"/>
<keyword evidence="7" id="KW-1185">Reference proteome</keyword>
<feature type="signal peptide" evidence="4">
    <location>
        <begin position="1"/>
        <end position="22"/>
    </location>
</feature>
<name>W7T8D7_9STRA</name>